<comment type="subcellular location">
    <subcellularLocation>
        <location evidence="1">Nucleus</location>
        <location evidence="1">Nucleolus</location>
    </subcellularLocation>
</comment>
<comment type="similarity">
    <text evidence="2">Belongs to the NOP14 family.</text>
</comment>
<feature type="region of interest" description="Disordered" evidence="7">
    <location>
        <begin position="934"/>
        <end position="957"/>
    </location>
</feature>
<name>A0A5B8MZ42_9CHLO</name>
<keyword evidence="5" id="KW-0539">Nucleus</keyword>
<accession>A0A5B8MZ42</accession>
<dbReference type="PANTHER" id="PTHR23183">
    <property type="entry name" value="NOP14"/>
    <property type="match status" value="1"/>
</dbReference>
<evidence type="ECO:0000256" key="5">
    <source>
        <dbReference type="ARBA" id="ARBA00023242"/>
    </source>
</evidence>
<feature type="compositionally biased region" description="Basic and acidic residues" evidence="7">
    <location>
        <begin position="162"/>
        <end position="179"/>
    </location>
</feature>
<dbReference type="Pfam" id="PF04147">
    <property type="entry name" value="Nop14"/>
    <property type="match status" value="1"/>
</dbReference>
<dbReference type="AlphaFoldDB" id="A0A5B8MZ42"/>
<organism evidence="8 9">
    <name type="scientific">Chloropicon primus</name>
    <dbReference type="NCBI Taxonomy" id="1764295"/>
    <lineage>
        <taxon>Eukaryota</taxon>
        <taxon>Viridiplantae</taxon>
        <taxon>Chlorophyta</taxon>
        <taxon>Chloropicophyceae</taxon>
        <taxon>Chloropicales</taxon>
        <taxon>Chloropicaceae</taxon>
        <taxon>Chloropicon</taxon>
    </lineage>
</organism>
<evidence type="ECO:0000313" key="8">
    <source>
        <dbReference type="EMBL" id="QDZ25907.1"/>
    </source>
</evidence>
<sequence>MVTKRKRNEAKRMGRLYSSGGGGGGSRGGGGGGKYNPFEYKHASSRFDVLGKTKGKRVQTKQGDGKEFRRTQRTNVMSKHDEGIRRREKSLLVEYQQRHSANTFMDRRFGEKDESLNEEDRAILRFQRERVRQAKRNRYALDDGEGDSEEDGYGYGLGEGEDLTHGGRKLDDFDDKELGGELDSDDGGDFGFVAKGSYSTDKEFENMMTEFQFGNGGKEVDGGEAGSDEEGERERKKTKKEIMQELIAKSKYFKGLKAKEKDEDETLRNKLDNEFKEIMQDQDTVAKMSRLRMLKKEQSLKQKSERKTEADAGYDKITEDLIFEFRQSGAQAQPTREEIARKAKQRLEELEKERQQMIEGKEELEDEDPDKVKGFRGRRMRQKLLEEEGGAGSTASFNERLRKKNSALEETGDDLGDDFVLSDDDQGDYDDDDSGDGSESSYYSESEESKEDEEGVVEGIEEDEEEPSKKKKADKDVEAERESLKVTGEEAYLRRANLGAKPKESDQHKASSSHRTVNELDSSIPYVIGIPKTYEEFDQLMEGRTPSQQAEILQRIRISNPVSMGPDNRKKVQAFYGILLQFFVNQCKACPLPRELLNVVVPEIHTVTSEVPLYASTVARARLSQMHKRLLRGMWPTKHMLGTLELFNHLFDPLQPSHPVLTPMLLVMSKWLLFTPTRSGVDVAKGLYLVKILKRYAEQSTVLVPECIKFLHSIAKQVKVDSTEPGLLVFPKKTKAIGKALKTSKMAVEDVLDADVSSDDVKRFETAPFKVCALNFAYKTTVDLCDMHKKLPSAPELFEPLAQTLRSVADDFGKSSYASEAKKLGEMATTLEEIILECKMSRPSLGNAFKEDVKQVKQFNPRFEEDYVAGKDYDIDRDRSERKRLRRELKRERRGAMRELRKDNKFLATVKNKETDAQKEELQKKYNKQFHFLEQQQSDFRSGGQKGTNFKKLMKRN</sequence>
<evidence type="ECO:0000313" key="9">
    <source>
        <dbReference type="Proteomes" id="UP000316726"/>
    </source>
</evidence>
<keyword evidence="9" id="KW-1185">Reference proteome</keyword>
<feature type="compositionally biased region" description="Basic and acidic residues" evidence="7">
    <location>
        <begin position="335"/>
        <end position="361"/>
    </location>
</feature>
<feature type="compositionally biased region" description="Gly residues" evidence="7">
    <location>
        <begin position="19"/>
        <end position="34"/>
    </location>
</feature>
<feature type="compositionally biased region" description="Basic and acidic residues" evidence="7">
    <location>
        <begin position="473"/>
        <end position="490"/>
    </location>
</feature>
<feature type="compositionally biased region" description="Acidic residues" evidence="7">
    <location>
        <begin position="445"/>
        <end position="466"/>
    </location>
</feature>
<dbReference type="STRING" id="1764295.A0A5B8MZ42"/>
<protein>
    <submittedName>
        <fullName evidence="8">Nucleolar protein 14</fullName>
    </submittedName>
</protein>
<dbReference type="GO" id="GO:0032040">
    <property type="term" value="C:small-subunit processome"/>
    <property type="evidence" value="ECO:0007669"/>
    <property type="project" value="InterPro"/>
</dbReference>
<dbReference type="PANTHER" id="PTHR23183:SF0">
    <property type="entry name" value="NUCLEOLAR PROTEIN 14"/>
    <property type="match status" value="1"/>
</dbReference>
<dbReference type="OrthoDB" id="441771at2759"/>
<dbReference type="GO" id="GO:0030490">
    <property type="term" value="P:maturation of SSU-rRNA"/>
    <property type="evidence" value="ECO:0007669"/>
    <property type="project" value="TreeGrafter"/>
</dbReference>
<feature type="region of interest" description="Disordered" evidence="7">
    <location>
        <begin position="211"/>
        <end position="240"/>
    </location>
</feature>
<evidence type="ECO:0000256" key="3">
    <source>
        <dbReference type="ARBA" id="ARBA00022517"/>
    </source>
</evidence>
<feature type="compositionally biased region" description="Acidic residues" evidence="7">
    <location>
        <begin position="410"/>
        <end position="436"/>
    </location>
</feature>
<proteinExistence type="inferred from homology"/>
<keyword evidence="4" id="KW-0698">rRNA processing</keyword>
<feature type="region of interest" description="Disordered" evidence="7">
    <location>
        <begin position="498"/>
        <end position="517"/>
    </location>
</feature>
<dbReference type="GO" id="GO:0030692">
    <property type="term" value="C:Noc4p-Nop14p complex"/>
    <property type="evidence" value="ECO:0007669"/>
    <property type="project" value="TreeGrafter"/>
</dbReference>
<evidence type="ECO:0000256" key="1">
    <source>
        <dbReference type="ARBA" id="ARBA00004604"/>
    </source>
</evidence>
<evidence type="ECO:0000256" key="6">
    <source>
        <dbReference type="ARBA" id="ARBA00024695"/>
    </source>
</evidence>
<feature type="region of interest" description="Disordered" evidence="7">
    <location>
        <begin position="1"/>
        <end position="37"/>
    </location>
</feature>
<evidence type="ECO:0000256" key="4">
    <source>
        <dbReference type="ARBA" id="ARBA00022552"/>
    </source>
</evidence>
<evidence type="ECO:0000256" key="2">
    <source>
        <dbReference type="ARBA" id="ARBA00007466"/>
    </source>
</evidence>
<comment type="function">
    <text evidence="6">Involved in nucleolar processing of pre-18S ribosomal RNA. Has a role in the nuclear export of 40S pre-ribosomal subunit to the cytoplasm.</text>
</comment>
<gene>
    <name evidence="8" type="ORF">A3770_19p84250</name>
</gene>
<feature type="region of interest" description="Disordered" evidence="7">
    <location>
        <begin position="328"/>
        <end position="490"/>
    </location>
</feature>
<dbReference type="Proteomes" id="UP000316726">
    <property type="component" value="Chromosome 19"/>
</dbReference>
<dbReference type="EMBL" id="CP031052">
    <property type="protein sequence ID" value="QDZ25907.1"/>
    <property type="molecule type" value="Genomic_DNA"/>
</dbReference>
<evidence type="ECO:0000256" key="7">
    <source>
        <dbReference type="SAM" id="MobiDB-lite"/>
    </source>
</evidence>
<feature type="compositionally biased region" description="Acidic residues" evidence="7">
    <location>
        <begin position="142"/>
        <end position="152"/>
    </location>
</feature>
<dbReference type="InterPro" id="IPR007276">
    <property type="entry name" value="Nop14"/>
</dbReference>
<reference evidence="8 9" key="1">
    <citation type="submission" date="2018-07" db="EMBL/GenBank/DDBJ databases">
        <title>The complete nuclear genome of the prasinophyte Chloropicon primus (CCMP1205).</title>
        <authorList>
            <person name="Pombert J.-F."/>
            <person name="Otis C."/>
            <person name="Turmel M."/>
            <person name="Lemieux C."/>
        </authorList>
    </citation>
    <scope>NUCLEOTIDE SEQUENCE [LARGE SCALE GENOMIC DNA]</scope>
    <source>
        <strain evidence="8 9">CCMP1205</strain>
    </source>
</reference>
<keyword evidence="3" id="KW-0690">Ribosome biogenesis</keyword>
<feature type="region of interest" description="Disordered" evidence="7">
    <location>
        <begin position="141"/>
        <end position="190"/>
    </location>
</feature>